<dbReference type="RefSeq" id="WP_131146729.1">
    <property type="nucleotide sequence ID" value="NZ_BMWV01000005.1"/>
</dbReference>
<reference evidence="1" key="1">
    <citation type="journal article" date="2014" name="Int. J. Syst. Evol. Microbiol.">
        <title>Complete genome sequence of Corynebacterium casei LMG S-19264T (=DSM 44701T), isolated from a smear-ripened cheese.</title>
        <authorList>
            <consortium name="US DOE Joint Genome Institute (JGI-PGF)"/>
            <person name="Walter F."/>
            <person name="Albersmeier A."/>
            <person name="Kalinowski J."/>
            <person name="Ruckert C."/>
        </authorList>
    </citation>
    <scope>NUCLEOTIDE SEQUENCE</scope>
    <source>
        <strain evidence="1">KCTC 12343</strain>
    </source>
</reference>
<protein>
    <submittedName>
        <fullName evidence="1">Uncharacterized protein</fullName>
    </submittedName>
</protein>
<evidence type="ECO:0000313" key="4">
    <source>
        <dbReference type="Proteomes" id="UP000628442"/>
    </source>
</evidence>
<dbReference type="Proteomes" id="UP000628442">
    <property type="component" value="Unassembled WGS sequence"/>
</dbReference>
<sequence>MIHSITLNLPYDLSGADWVKVSAVYRSMNGWLDEHSSWFGPWGSERFIAASAEPSGLLVEGNVDPLFFRGWMTKLCAKLTAALGKEVHDAEL</sequence>
<dbReference type="OrthoDB" id="7062268at2"/>
<gene>
    <name evidence="2" type="ORF">EYF70_18525</name>
    <name evidence="1" type="ORF">GCM10007387_24040</name>
</gene>
<accession>A0A411X101</accession>
<reference evidence="1" key="3">
    <citation type="submission" date="2022-12" db="EMBL/GenBank/DDBJ databases">
        <authorList>
            <person name="Sun Q."/>
            <person name="Kim S."/>
        </authorList>
    </citation>
    <scope>NUCLEOTIDE SEQUENCE</scope>
    <source>
        <strain evidence="1">KCTC 12343</strain>
    </source>
</reference>
<proteinExistence type="predicted"/>
<dbReference type="AlphaFoldDB" id="A0A411X101"/>
<keyword evidence="3" id="KW-1185">Reference proteome</keyword>
<dbReference type="EMBL" id="BMWV01000005">
    <property type="protein sequence ID" value="GGY41297.1"/>
    <property type="molecule type" value="Genomic_DNA"/>
</dbReference>
<dbReference type="EMBL" id="CP036401">
    <property type="protein sequence ID" value="QBI02618.1"/>
    <property type="molecule type" value="Genomic_DNA"/>
</dbReference>
<evidence type="ECO:0000313" key="1">
    <source>
        <dbReference type="EMBL" id="GGY41297.1"/>
    </source>
</evidence>
<name>A0A411X101_9BURK</name>
<dbReference type="Proteomes" id="UP000292307">
    <property type="component" value="Chromosome"/>
</dbReference>
<evidence type="ECO:0000313" key="2">
    <source>
        <dbReference type="EMBL" id="QBI02618.1"/>
    </source>
</evidence>
<organism evidence="1 4">
    <name type="scientific">Pseudoduganella albidiflava</name>
    <dbReference type="NCBI Taxonomy" id="321983"/>
    <lineage>
        <taxon>Bacteria</taxon>
        <taxon>Pseudomonadati</taxon>
        <taxon>Pseudomonadota</taxon>
        <taxon>Betaproteobacteria</taxon>
        <taxon>Burkholderiales</taxon>
        <taxon>Oxalobacteraceae</taxon>
        <taxon>Telluria group</taxon>
        <taxon>Pseudoduganella</taxon>
    </lineage>
</organism>
<reference evidence="2 3" key="2">
    <citation type="submission" date="2019-02" db="EMBL/GenBank/DDBJ databases">
        <title>Draft Genome Sequences of Six Type Strains of the Genus Massilia.</title>
        <authorList>
            <person name="Miess H."/>
            <person name="Frediansyhah A."/>
            <person name="Gross H."/>
        </authorList>
    </citation>
    <scope>NUCLEOTIDE SEQUENCE [LARGE SCALE GENOMIC DNA]</scope>
    <source>
        <strain evidence="2 3">DSM 17472</strain>
    </source>
</reference>
<evidence type="ECO:0000313" key="3">
    <source>
        <dbReference type="Proteomes" id="UP000292307"/>
    </source>
</evidence>